<sequence length="481" mass="53535">MMKKLMIYFATFLIISSFYSCQSDDDIAPPITPETEEVEENSNLETIIEEIVTTNTDGWKITTARLSNTTVSDLDITNLYNVQDDRFKLSQASASSLTIKWLEAYQINTNAIDITTVKSDNYRRSSQVTVTSSSTESPYIFTSSAGDITITYNSDTSTLTGEIQYQNGSETMAMTLTSVTTSDFQNIETPSNFDLIFSATASQPLIGLNYSYATNSLYAIAHDSQELSIYKYDEENQTTSTISMTDNAIGSNQFEFIDGKLKWVSNFSSAEVSYDLTEVIIGDGINFTPDSQHRTTLENNTMIAVGGNGGYLSDQITTLSPSGTSFLELGNMPSERVLADVTIVDNDLYIFGGFYLDFMGNFSYYDSILRHDVTTGNLLETIPLGVDLIDSYVSRKGELIYIAGRVLLTNSSNGGIGETRRYFGVYNTITETLQELDIDSQLPTDRRIRGFAIAEDAMYFAFDEINTDTGFWRMDVYRSSL</sequence>
<feature type="signal peptide" evidence="1">
    <location>
        <begin position="1"/>
        <end position="22"/>
    </location>
</feature>
<gene>
    <name evidence="2" type="ORF">ACFO3O_04695</name>
</gene>
<dbReference type="SUPFAM" id="SSF117281">
    <property type="entry name" value="Kelch motif"/>
    <property type="match status" value="1"/>
</dbReference>
<evidence type="ECO:0000256" key="1">
    <source>
        <dbReference type="SAM" id="SignalP"/>
    </source>
</evidence>
<dbReference type="Gene3D" id="2.120.10.80">
    <property type="entry name" value="Kelch-type beta propeller"/>
    <property type="match status" value="1"/>
</dbReference>
<dbReference type="EMBL" id="JBHSFV010000002">
    <property type="protein sequence ID" value="MFC4633191.1"/>
    <property type="molecule type" value="Genomic_DNA"/>
</dbReference>
<dbReference type="InterPro" id="IPR015915">
    <property type="entry name" value="Kelch-typ_b-propeller"/>
</dbReference>
<dbReference type="Proteomes" id="UP001596043">
    <property type="component" value="Unassembled WGS sequence"/>
</dbReference>
<keyword evidence="3" id="KW-1185">Reference proteome</keyword>
<keyword evidence="1" id="KW-0732">Signal</keyword>
<proteinExistence type="predicted"/>
<comment type="caution">
    <text evidence="2">The sequence shown here is derived from an EMBL/GenBank/DDBJ whole genome shotgun (WGS) entry which is preliminary data.</text>
</comment>
<dbReference type="RefSeq" id="WP_379977385.1">
    <property type="nucleotide sequence ID" value="NZ_JBHSFV010000002.1"/>
</dbReference>
<protein>
    <submittedName>
        <fullName evidence="2">Uncharacterized protein</fullName>
    </submittedName>
</protein>
<accession>A0ABV9HSN4</accession>
<organism evidence="2 3">
    <name type="scientific">Dokdonia ponticola</name>
    <dbReference type="NCBI Taxonomy" id="2041041"/>
    <lineage>
        <taxon>Bacteria</taxon>
        <taxon>Pseudomonadati</taxon>
        <taxon>Bacteroidota</taxon>
        <taxon>Flavobacteriia</taxon>
        <taxon>Flavobacteriales</taxon>
        <taxon>Flavobacteriaceae</taxon>
        <taxon>Dokdonia</taxon>
    </lineage>
</organism>
<dbReference type="PROSITE" id="PS51257">
    <property type="entry name" value="PROKAR_LIPOPROTEIN"/>
    <property type="match status" value="1"/>
</dbReference>
<evidence type="ECO:0000313" key="2">
    <source>
        <dbReference type="EMBL" id="MFC4633191.1"/>
    </source>
</evidence>
<feature type="chain" id="PRO_5047381890" evidence="1">
    <location>
        <begin position="23"/>
        <end position="481"/>
    </location>
</feature>
<reference evidence="3" key="1">
    <citation type="journal article" date="2019" name="Int. J. Syst. Evol. Microbiol.">
        <title>The Global Catalogue of Microorganisms (GCM) 10K type strain sequencing project: providing services to taxonomists for standard genome sequencing and annotation.</title>
        <authorList>
            <consortium name="The Broad Institute Genomics Platform"/>
            <consortium name="The Broad Institute Genome Sequencing Center for Infectious Disease"/>
            <person name="Wu L."/>
            <person name="Ma J."/>
        </authorList>
    </citation>
    <scope>NUCLEOTIDE SEQUENCE [LARGE SCALE GENOMIC DNA]</scope>
    <source>
        <strain evidence="3">YJ-61-S</strain>
    </source>
</reference>
<evidence type="ECO:0000313" key="3">
    <source>
        <dbReference type="Proteomes" id="UP001596043"/>
    </source>
</evidence>
<name>A0ABV9HSN4_9FLAO</name>